<keyword evidence="3 6" id="KW-0812">Transmembrane</keyword>
<name>A0ABV0RQ13_9TELE</name>
<evidence type="ECO:0000256" key="4">
    <source>
        <dbReference type="ARBA" id="ARBA00022989"/>
    </source>
</evidence>
<dbReference type="Proteomes" id="UP001434883">
    <property type="component" value="Unassembled WGS sequence"/>
</dbReference>
<feature type="non-terminal residue" evidence="6">
    <location>
        <position position="1"/>
    </location>
</feature>
<keyword evidence="4" id="KW-1133">Transmembrane helix</keyword>
<sequence>EENFDVNSKFERIVNVSLPKKTRNNGTLFALIFVHQAGLNPWQDPRQVHSVAQLTTYMVPKPPEISLISGEDQPQVHIFLLFPLLLLQCWRCCLG</sequence>
<proteinExistence type="inferred from homology"/>
<evidence type="ECO:0000313" key="6">
    <source>
        <dbReference type="EMBL" id="MEQ2210011.1"/>
    </source>
</evidence>
<evidence type="ECO:0000256" key="1">
    <source>
        <dbReference type="ARBA" id="ARBA00004141"/>
    </source>
</evidence>
<organism evidence="6 7">
    <name type="scientific">Xenoophorus captivus</name>
    <dbReference type="NCBI Taxonomy" id="1517983"/>
    <lineage>
        <taxon>Eukaryota</taxon>
        <taxon>Metazoa</taxon>
        <taxon>Chordata</taxon>
        <taxon>Craniata</taxon>
        <taxon>Vertebrata</taxon>
        <taxon>Euteleostomi</taxon>
        <taxon>Actinopterygii</taxon>
        <taxon>Neopterygii</taxon>
        <taxon>Teleostei</taxon>
        <taxon>Neoteleostei</taxon>
        <taxon>Acanthomorphata</taxon>
        <taxon>Ovalentaria</taxon>
        <taxon>Atherinomorphae</taxon>
        <taxon>Cyprinodontiformes</taxon>
        <taxon>Goodeidae</taxon>
        <taxon>Xenoophorus</taxon>
    </lineage>
</organism>
<evidence type="ECO:0000256" key="2">
    <source>
        <dbReference type="ARBA" id="ARBA00009310"/>
    </source>
</evidence>
<dbReference type="Pfam" id="PF05602">
    <property type="entry name" value="CLPTM1"/>
    <property type="match status" value="1"/>
</dbReference>
<dbReference type="EMBL" id="JAHRIN010052232">
    <property type="protein sequence ID" value="MEQ2210011.1"/>
    <property type="molecule type" value="Genomic_DNA"/>
</dbReference>
<keyword evidence="7" id="KW-1185">Reference proteome</keyword>
<evidence type="ECO:0000313" key="7">
    <source>
        <dbReference type="Proteomes" id="UP001434883"/>
    </source>
</evidence>
<keyword evidence="5" id="KW-0472">Membrane</keyword>
<protein>
    <submittedName>
        <fullName evidence="6">Cleft lip and palate associated transmembrane protein 1</fullName>
    </submittedName>
</protein>
<comment type="caution">
    <text evidence="6">The sequence shown here is derived from an EMBL/GenBank/DDBJ whole genome shotgun (WGS) entry which is preliminary data.</text>
</comment>
<evidence type="ECO:0000256" key="3">
    <source>
        <dbReference type="ARBA" id="ARBA00022692"/>
    </source>
</evidence>
<gene>
    <name evidence="6" type="primary">CLPTM1L_2</name>
    <name evidence="6" type="ORF">XENOCAPTIV_007257</name>
</gene>
<accession>A0ABV0RQ13</accession>
<comment type="subcellular location">
    <subcellularLocation>
        <location evidence="1">Membrane</location>
        <topology evidence="1">Multi-pass membrane protein</topology>
    </subcellularLocation>
</comment>
<comment type="similarity">
    <text evidence="2">Belongs to the CLPTM1 family.</text>
</comment>
<reference evidence="6 7" key="1">
    <citation type="submission" date="2021-06" db="EMBL/GenBank/DDBJ databases">
        <authorList>
            <person name="Palmer J.M."/>
        </authorList>
    </citation>
    <scope>NUCLEOTIDE SEQUENCE [LARGE SCALE GENOMIC DNA]</scope>
    <source>
        <strain evidence="6 7">XC_2019</strain>
        <tissue evidence="6">Muscle</tissue>
    </source>
</reference>
<evidence type="ECO:0000256" key="5">
    <source>
        <dbReference type="ARBA" id="ARBA00023136"/>
    </source>
</evidence>
<dbReference type="InterPro" id="IPR008429">
    <property type="entry name" value="CLPTM1"/>
</dbReference>